<evidence type="ECO:0000256" key="2">
    <source>
        <dbReference type="ARBA" id="ARBA00009263"/>
    </source>
</evidence>
<evidence type="ECO:0000256" key="3">
    <source>
        <dbReference type="ARBA" id="ARBA00011989"/>
    </source>
</evidence>
<dbReference type="InterPro" id="IPR016040">
    <property type="entry name" value="NAD(P)-bd_dom"/>
</dbReference>
<gene>
    <name evidence="7" type="ORF">LCGC14_2712820</name>
</gene>
<comment type="caution">
    <text evidence="7">The sequence shown here is derived from an EMBL/GenBank/DDBJ whole genome shotgun (WGS) entry which is preliminary data.</text>
</comment>
<protein>
    <recommendedName>
        <fullName evidence="3">GDP-mannose 4,6-dehydratase</fullName>
        <ecNumber evidence="3">4.2.1.47</ecNumber>
    </recommendedName>
</protein>
<dbReference type="GO" id="GO:0042351">
    <property type="term" value="P:'de novo' GDP-L-fucose biosynthetic process"/>
    <property type="evidence" value="ECO:0007669"/>
    <property type="project" value="TreeGrafter"/>
</dbReference>
<feature type="domain" description="NAD(P)-binding" evidence="6">
    <location>
        <begin position="2"/>
        <end position="312"/>
    </location>
</feature>
<evidence type="ECO:0000259" key="6">
    <source>
        <dbReference type="Pfam" id="PF16363"/>
    </source>
</evidence>
<dbReference type="CDD" id="cd05260">
    <property type="entry name" value="GDP_MD_SDR_e"/>
    <property type="match status" value="1"/>
</dbReference>
<evidence type="ECO:0000313" key="7">
    <source>
        <dbReference type="EMBL" id="KKK91452.1"/>
    </source>
</evidence>
<name>A0A0F8ZCE4_9ZZZZ</name>
<accession>A0A0F8ZCE4</accession>
<dbReference type="PANTHER" id="PTHR43715">
    <property type="entry name" value="GDP-MANNOSE 4,6-DEHYDRATASE"/>
    <property type="match status" value="1"/>
</dbReference>
<feature type="non-terminal residue" evidence="7">
    <location>
        <position position="1"/>
    </location>
</feature>
<dbReference type="FunFam" id="3.40.50.720:FF:000924">
    <property type="entry name" value="GDP-mannose 4,6 dehydratase"/>
    <property type="match status" value="1"/>
</dbReference>
<evidence type="ECO:0000256" key="5">
    <source>
        <dbReference type="SAM" id="MobiDB-lite"/>
    </source>
</evidence>
<dbReference type="Pfam" id="PF16363">
    <property type="entry name" value="GDP_Man_Dehyd"/>
    <property type="match status" value="1"/>
</dbReference>
<feature type="compositionally biased region" description="Polar residues" evidence="5">
    <location>
        <begin position="111"/>
        <end position="125"/>
    </location>
</feature>
<organism evidence="7">
    <name type="scientific">marine sediment metagenome</name>
    <dbReference type="NCBI Taxonomy" id="412755"/>
    <lineage>
        <taxon>unclassified sequences</taxon>
        <taxon>metagenomes</taxon>
        <taxon>ecological metagenomes</taxon>
    </lineage>
</organism>
<sequence length="333" mass="37658">GYLAEYLLKLNYVVVGLRRRTSNREHSRLDSLEGDFHIIDGDMTDSVSLVNALKMVRPDEVYNLAAQSFVGTSWNQPMLTSDVSFMGTLRLLEACRDMGAQCPRIYQASTSEMFGNSTPPQNEDTPMTPRSPYGISKLAAHRLCRVYRESFGMFIACGILFNHESPRRGKEFVTRKIAMGVAKIVMGQASEIVLGDISAKRDWGYAGDYVRAMWLMLQPDQEPDDFVIATGETHSVKEFIIAAFNAVYKQYPDFYTGNGKGMCWDDVKQYIKHDEALMRPAEVHELSGNPTKAKIILGWEPVYDFKKLVHLMVSSEIEKLKLKGVKEVIMLQD</sequence>
<dbReference type="InterPro" id="IPR036291">
    <property type="entry name" value="NAD(P)-bd_dom_sf"/>
</dbReference>
<comment type="cofactor">
    <cofactor evidence="1">
        <name>NADP(+)</name>
        <dbReference type="ChEBI" id="CHEBI:58349"/>
    </cofactor>
</comment>
<dbReference type="EMBL" id="LAZR01048644">
    <property type="protein sequence ID" value="KKK91452.1"/>
    <property type="molecule type" value="Genomic_DNA"/>
</dbReference>
<dbReference type="PANTHER" id="PTHR43715:SF1">
    <property type="entry name" value="GDP-MANNOSE 4,6 DEHYDRATASE"/>
    <property type="match status" value="1"/>
</dbReference>
<dbReference type="Gene3D" id="3.90.25.10">
    <property type="entry name" value="UDP-galactose 4-epimerase, domain 1"/>
    <property type="match status" value="1"/>
</dbReference>
<dbReference type="AlphaFoldDB" id="A0A0F8ZCE4"/>
<feature type="region of interest" description="Disordered" evidence="5">
    <location>
        <begin position="111"/>
        <end position="131"/>
    </location>
</feature>
<dbReference type="Gene3D" id="3.40.50.720">
    <property type="entry name" value="NAD(P)-binding Rossmann-like Domain"/>
    <property type="match status" value="1"/>
</dbReference>
<evidence type="ECO:0000256" key="4">
    <source>
        <dbReference type="ARBA" id="ARBA00023239"/>
    </source>
</evidence>
<dbReference type="InterPro" id="IPR006368">
    <property type="entry name" value="GDP_Man_deHydtase"/>
</dbReference>
<keyword evidence="4" id="KW-0456">Lyase</keyword>
<dbReference type="GO" id="GO:0008446">
    <property type="term" value="F:GDP-mannose 4,6-dehydratase activity"/>
    <property type="evidence" value="ECO:0007669"/>
    <property type="project" value="UniProtKB-EC"/>
</dbReference>
<reference evidence="7" key="1">
    <citation type="journal article" date="2015" name="Nature">
        <title>Complex archaea that bridge the gap between prokaryotes and eukaryotes.</title>
        <authorList>
            <person name="Spang A."/>
            <person name="Saw J.H."/>
            <person name="Jorgensen S.L."/>
            <person name="Zaremba-Niedzwiedzka K."/>
            <person name="Martijn J."/>
            <person name="Lind A.E."/>
            <person name="van Eijk R."/>
            <person name="Schleper C."/>
            <person name="Guy L."/>
            <person name="Ettema T.J."/>
        </authorList>
    </citation>
    <scope>NUCLEOTIDE SEQUENCE</scope>
</reference>
<proteinExistence type="inferred from homology"/>
<dbReference type="SUPFAM" id="SSF51735">
    <property type="entry name" value="NAD(P)-binding Rossmann-fold domains"/>
    <property type="match status" value="1"/>
</dbReference>
<evidence type="ECO:0000256" key="1">
    <source>
        <dbReference type="ARBA" id="ARBA00001937"/>
    </source>
</evidence>
<dbReference type="EC" id="4.2.1.47" evidence="3"/>
<comment type="similarity">
    <text evidence="2">Belongs to the NAD(P)-dependent epimerase/dehydratase family. GDP-mannose 4,6-dehydratase subfamily.</text>
</comment>